<dbReference type="InterPro" id="IPR014710">
    <property type="entry name" value="RmlC-like_jellyroll"/>
</dbReference>
<evidence type="ECO:0000256" key="6">
    <source>
        <dbReference type="ARBA" id="ARBA00023136"/>
    </source>
</evidence>
<keyword evidence="8" id="KW-0407">Ion channel</keyword>
<evidence type="ECO:0000256" key="9">
    <source>
        <dbReference type="SAM" id="Phobius"/>
    </source>
</evidence>
<accession>A0A4R1B1H4</accession>
<evidence type="ECO:0000313" key="12">
    <source>
        <dbReference type="Proteomes" id="UP000295443"/>
    </source>
</evidence>
<keyword evidence="6 9" id="KW-0472">Membrane</keyword>
<dbReference type="PROSITE" id="PS00889">
    <property type="entry name" value="CNMP_BINDING_2"/>
    <property type="match status" value="1"/>
</dbReference>
<dbReference type="InterPro" id="IPR050866">
    <property type="entry name" value="CNG_cation_channel"/>
</dbReference>
<evidence type="ECO:0000256" key="8">
    <source>
        <dbReference type="ARBA" id="ARBA00023303"/>
    </source>
</evidence>
<keyword evidence="7" id="KW-1071">Ligand-gated ion channel</keyword>
<dbReference type="InterPro" id="IPR000595">
    <property type="entry name" value="cNMP-bd_dom"/>
</dbReference>
<feature type="non-terminal residue" evidence="11">
    <location>
        <position position="1"/>
    </location>
</feature>
<name>A0A4R1B1H4_9PROT</name>
<dbReference type="InterPro" id="IPR018490">
    <property type="entry name" value="cNMP-bd_dom_sf"/>
</dbReference>
<reference evidence="11 12" key="1">
    <citation type="submission" date="2019-03" db="EMBL/GenBank/DDBJ databases">
        <title>Genome sequence of Thiobacillaceae bacterium LSR1, a sulfur-oxidizing bacterium isolated from freshwater sediment.</title>
        <authorList>
            <person name="Li S."/>
        </authorList>
    </citation>
    <scope>NUCLEOTIDE SEQUENCE [LARGE SCALE GENOMIC DNA]</scope>
    <source>
        <strain evidence="11 12">LSR1</strain>
    </source>
</reference>
<gene>
    <name evidence="11" type="ORF">EZJ19_14455</name>
</gene>
<keyword evidence="4 9" id="KW-1133">Transmembrane helix</keyword>
<dbReference type="SUPFAM" id="SSF51206">
    <property type="entry name" value="cAMP-binding domain-like"/>
    <property type="match status" value="1"/>
</dbReference>
<protein>
    <submittedName>
        <fullName evidence="11">Cyclic nucleotide-binding domain-containing protein</fullName>
    </submittedName>
</protein>
<dbReference type="GO" id="GO:0005221">
    <property type="term" value="F:intracellularly cyclic nucleotide-activated monoatomic cation channel activity"/>
    <property type="evidence" value="ECO:0007669"/>
    <property type="project" value="InterPro"/>
</dbReference>
<sequence>LIPQLLADLSMADVAMLLVVVGAALVARAAILYILLPLLSAARLAEHVSPAHTAVILWGGLRGAVTLAMALAVLENPRIPAPDAHLVATLATAFVLFTLFVNAPTLRPLIHLLGLNRLTPLERVLRERTIAVAGASVQRSLDPIAHAFGVEEGGAAKPAWARSGEPEPSPAALAPDDALKIGLITVAAQEEALYLRGYGDRTVSIRVVGRCIAQAGRLKDAAKTGGMAGYLRVADTSLEVGLDFRAALYLHNRLGFGLPLSRLLGYGFETILVTRAALQQLRDFTRQAIGPMLGTEVEQAILTGLQTRLEGIASAIRAFEMQYPGYALLLRASYVERAALRLEEGEYCKKRDDGLISPEVYRSLAEDMHRRRETIASTPVLDMGMEVTGMIRKVPLFAGIDADRVNFIARLLRPRLALPDETIIRKGERGDAMYFIAAGSVGVGGTPAKPAVVVEAGSFFGEIALIYNTPRTAEVRARGYCHLLVLYARDLERLLRRHPEVRAEIERAALARLGD</sequence>
<evidence type="ECO:0000256" key="3">
    <source>
        <dbReference type="ARBA" id="ARBA00022692"/>
    </source>
</evidence>
<dbReference type="InterPro" id="IPR018488">
    <property type="entry name" value="cNMP-bd_CS"/>
</dbReference>
<evidence type="ECO:0000256" key="2">
    <source>
        <dbReference type="ARBA" id="ARBA00022448"/>
    </source>
</evidence>
<dbReference type="AlphaFoldDB" id="A0A4R1B1H4"/>
<evidence type="ECO:0000256" key="5">
    <source>
        <dbReference type="ARBA" id="ARBA00023065"/>
    </source>
</evidence>
<dbReference type="PROSITE" id="PS00888">
    <property type="entry name" value="CNMP_BINDING_1"/>
    <property type="match status" value="1"/>
</dbReference>
<dbReference type="Proteomes" id="UP000295443">
    <property type="component" value="Unassembled WGS sequence"/>
</dbReference>
<dbReference type="PRINTS" id="PR00103">
    <property type="entry name" value="CAMPKINASE"/>
</dbReference>
<organism evidence="11 12">
    <name type="scientific">Parasulfuritortus cantonensis</name>
    <dbReference type="NCBI Taxonomy" id="2528202"/>
    <lineage>
        <taxon>Bacteria</taxon>
        <taxon>Pseudomonadati</taxon>
        <taxon>Pseudomonadota</taxon>
        <taxon>Betaproteobacteria</taxon>
        <taxon>Nitrosomonadales</taxon>
        <taxon>Thiobacillaceae</taxon>
        <taxon>Parasulfuritortus</taxon>
    </lineage>
</organism>
<proteinExistence type="predicted"/>
<dbReference type="RefSeq" id="WP_131448798.1">
    <property type="nucleotide sequence ID" value="NZ_SJZB01000049.1"/>
</dbReference>
<dbReference type="PANTHER" id="PTHR45638:SF11">
    <property type="entry name" value="CYCLIC NUCLEOTIDE-GATED CATION CHANNEL SUBUNIT A"/>
    <property type="match status" value="1"/>
</dbReference>
<dbReference type="GO" id="GO:0044877">
    <property type="term" value="F:protein-containing complex binding"/>
    <property type="evidence" value="ECO:0007669"/>
    <property type="project" value="TreeGrafter"/>
</dbReference>
<dbReference type="SMART" id="SM00100">
    <property type="entry name" value="cNMP"/>
    <property type="match status" value="1"/>
</dbReference>
<feature type="transmembrane region" description="Helical" evidence="9">
    <location>
        <begin position="12"/>
        <end position="35"/>
    </location>
</feature>
<feature type="domain" description="Cyclic nucleotide-binding" evidence="10">
    <location>
        <begin position="396"/>
        <end position="512"/>
    </location>
</feature>
<keyword evidence="5" id="KW-0406">Ion transport</keyword>
<comment type="caution">
    <text evidence="11">The sequence shown here is derived from an EMBL/GenBank/DDBJ whole genome shotgun (WGS) entry which is preliminary data.</text>
</comment>
<evidence type="ECO:0000259" key="10">
    <source>
        <dbReference type="PROSITE" id="PS50042"/>
    </source>
</evidence>
<dbReference type="Gene3D" id="2.60.120.10">
    <property type="entry name" value="Jelly Rolls"/>
    <property type="match status" value="1"/>
</dbReference>
<dbReference type="PANTHER" id="PTHR45638">
    <property type="entry name" value="CYCLIC NUCLEOTIDE-GATED CATION CHANNEL SUBUNIT A"/>
    <property type="match status" value="1"/>
</dbReference>
<evidence type="ECO:0000313" key="11">
    <source>
        <dbReference type="EMBL" id="TCJ11854.1"/>
    </source>
</evidence>
<dbReference type="PROSITE" id="PS50042">
    <property type="entry name" value="CNMP_BINDING_3"/>
    <property type="match status" value="1"/>
</dbReference>
<dbReference type="CDD" id="cd00038">
    <property type="entry name" value="CAP_ED"/>
    <property type="match status" value="1"/>
</dbReference>
<keyword evidence="2" id="KW-0813">Transport</keyword>
<dbReference type="GO" id="GO:0016020">
    <property type="term" value="C:membrane"/>
    <property type="evidence" value="ECO:0007669"/>
    <property type="project" value="UniProtKB-SubCell"/>
</dbReference>
<feature type="transmembrane region" description="Helical" evidence="9">
    <location>
        <begin position="55"/>
        <end position="74"/>
    </location>
</feature>
<dbReference type="Pfam" id="PF00027">
    <property type="entry name" value="cNMP_binding"/>
    <property type="match status" value="1"/>
</dbReference>
<evidence type="ECO:0000256" key="7">
    <source>
        <dbReference type="ARBA" id="ARBA00023286"/>
    </source>
</evidence>
<dbReference type="OrthoDB" id="8531563at2"/>
<keyword evidence="3 9" id="KW-0812">Transmembrane</keyword>
<dbReference type="EMBL" id="SJZB01000049">
    <property type="protein sequence ID" value="TCJ11854.1"/>
    <property type="molecule type" value="Genomic_DNA"/>
</dbReference>
<comment type="subcellular location">
    <subcellularLocation>
        <location evidence="1">Membrane</location>
        <topology evidence="1">Multi-pass membrane protein</topology>
    </subcellularLocation>
</comment>
<feature type="transmembrane region" description="Helical" evidence="9">
    <location>
        <begin position="86"/>
        <end position="103"/>
    </location>
</feature>
<evidence type="ECO:0000256" key="1">
    <source>
        <dbReference type="ARBA" id="ARBA00004141"/>
    </source>
</evidence>
<keyword evidence="12" id="KW-1185">Reference proteome</keyword>
<evidence type="ECO:0000256" key="4">
    <source>
        <dbReference type="ARBA" id="ARBA00022989"/>
    </source>
</evidence>